<dbReference type="Gene3D" id="1.10.510.10">
    <property type="entry name" value="Transferase(Phosphotransferase) domain 1"/>
    <property type="match status" value="1"/>
</dbReference>
<dbReference type="RefSeq" id="WP_207335801.1">
    <property type="nucleotide sequence ID" value="NZ_JAFMYU010000008.1"/>
</dbReference>
<dbReference type="SUPFAM" id="SSF56112">
    <property type="entry name" value="Protein kinase-like (PK-like)"/>
    <property type="match status" value="1"/>
</dbReference>
<dbReference type="InterPro" id="IPR008271">
    <property type="entry name" value="Ser/Thr_kinase_AS"/>
</dbReference>
<accession>A0A939G3T7</accession>
<evidence type="ECO:0000256" key="4">
    <source>
        <dbReference type="ARBA" id="ARBA00022840"/>
    </source>
</evidence>
<keyword evidence="4" id="KW-0067">ATP-binding</keyword>
<evidence type="ECO:0000259" key="7">
    <source>
        <dbReference type="PROSITE" id="PS50011"/>
    </source>
</evidence>
<feature type="domain" description="Protein kinase" evidence="7">
    <location>
        <begin position="13"/>
        <end position="284"/>
    </location>
</feature>
<evidence type="ECO:0000256" key="2">
    <source>
        <dbReference type="ARBA" id="ARBA00022741"/>
    </source>
</evidence>
<dbReference type="PANTHER" id="PTHR43289">
    <property type="entry name" value="MITOGEN-ACTIVATED PROTEIN KINASE KINASE KINASE 20-RELATED"/>
    <property type="match status" value="1"/>
</dbReference>
<dbReference type="EMBL" id="JAFMYU010000008">
    <property type="protein sequence ID" value="MBO0931842.1"/>
    <property type="molecule type" value="Genomic_DNA"/>
</dbReference>
<protein>
    <submittedName>
        <fullName evidence="8">Protein kinase</fullName>
    </submittedName>
</protein>
<dbReference type="SMART" id="SM00220">
    <property type="entry name" value="S_TKc"/>
    <property type="match status" value="1"/>
</dbReference>
<evidence type="ECO:0000256" key="6">
    <source>
        <dbReference type="SAM" id="Phobius"/>
    </source>
</evidence>
<dbReference type="GO" id="GO:0004674">
    <property type="term" value="F:protein serine/threonine kinase activity"/>
    <property type="evidence" value="ECO:0007669"/>
    <property type="project" value="TreeGrafter"/>
</dbReference>
<dbReference type="GO" id="GO:0005524">
    <property type="term" value="F:ATP binding"/>
    <property type="evidence" value="ECO:0007669"/>
    <property type="project" value="UniProtKB-KW"/>
</dbReference>
<feature type="compositionally biased region" description="Low complexity" evidence="5">
    <location>
        <begin position="400"/>
        <end position="416"/>
    </location>
</feature>
<dbReference type="InterPro" id="IPR011009">
    <property type="entry name" value="Kinase-like_dom_sf"/>
</dbReference>
<keyword evidence="6" id="KW-0812">Transmembrane</keyword>
<organism evidence="8 9">
    <name type="scientific">Fibrella aquatilis</name>
    <dbReference type="NCBI Taxonomy" id="2817059"/>
    <lineage>
        <taxon>Bacteria</taxon>
        <taxon>Pseudomonadati</taxon>
        <taxon>Bacteroidota</taxon>
        <taxon>Cytophagia</taxon>
        <taxon>Cytophagales</taxon>
        <taxon>Spirosomataceae</taxon>
        <taxon>Fibrella</taxon>
    </lineage>
</organism>
<comment type="caution">
    <text evidence="8">The sequence shown here is derived from an EMBL/GenBank/DDBJ whole genome shotgun (WGS) entry which is preliminary data.</text>
</comment>
<keyword evidence="2" id="KW-0547">Nucleotide-binding</keyword>
<proteinExistence type="predicted"/>
<keyword evidence="9" id="KW-1185">Reference proteome</keyword>
<dbReference type="PROSITE" id="PS00108">
    <property type="entry name" value="PROTEIN_KINASE_ST"/>
    <property type="match status" value="1"/>
</dbReference>
<feature type="compositionally biased region" description="Polar residues" evidence="5">
    <location>
        <begin position="386"/>
        <end position="399"/>
    </location>
</feature>
<evidence type="ECO:0000313" key="9">
    <source>
        <dbReference type="Proteomes" id="UP000664795"/>
    </source>
</evidence>
<evidence type="ECO:0000256" key="3">
    <source>
        <dbReference type="ARBA" id="ARBA00022777"/>
    </source>
</evidence>
<feature type="transmembrane region" description="Helical" evidence="6">
    <location>
        <begin position="345"/>
        <end position="365"/>
    </location>
</feature>
<dbReference type="AlphaFoldDB" id="A0A939G3T7"/>
<reference evidence="8 9" key="1">
    <citation type="submission" date="2021-03" db="EMBL/GenBank/DDBJ databases">
        <title>Fibrella sp. HMF5036 genome sequencing and assembly.</title>
        <authorList>
            <person name="Kang H."/>
            <person name="Kim H."/>
            <person name="Bae S."/>
            <person name="Joh K."/>
        </authorList>
    </citation>
    <scope>NUCLEOTIDE SEQUENCE [LARGE SCALE GENOMIC DNA]</scope>
    <source>
        <strain evidence="8 9">HMF5036</strain>
    </source>
</reference>
<name>A0A939G3T7_9BACT</name>
<evidence type="ECO:0000256" key="5">
    <source>
        <dbReference type="SAM" id="MobiDB-lite"/>
    </source>
</evidence>
<dbReference type="PANTHER" id="PTHR43289:SF6">
    <property type="entry name" value="SERINE_THREONINE-PROTEIN KINASE NEKL-3"/>
    <property type="match status" value="1"/>
</dbReference>
<dbReference type="Proteomes" id="UP000664795">
    <property type="component" value="Unassembled WGS sequence"/>
</dbReference>
<feature type="region of interest" description="Disordered" evidence="5">
    <location>
        <begin position="386"/>
        <end position="448"/>
    </location>
</feature>
<dbReference type="InterPro" id="IPR000719">
    <property type="entry name" value="Prot_kinase_dom"/>
</dbReference>
<dbReference type="CDD" id="cd14014">
    <property type="entry name" value="STKc_PknB_like"/>
    <property type="match status" value="1"/>
</dbReference>
<dbReference type="Pfam" id="PF00069">
    <property type="entry name" value="Pkinase"/>
    <property type="match status" value="1"/>
</dbReference>
<keyword evidence="6" id="KW-1133">Transmembrane helix</keyword>
<dbReference type="PROSITE" id="PS50011">
    <property type="entry name" value="PROTEIN_KINASE_DOM"/>
    <property type="match status" value="1"/>
</dbReference>
<gene>
    <name evidence="8" type="ORF">J2I48_12605</name>
</gene>
<evidence type="ECO:0000256" key="1">
    <source>
        <dbReference type="ARBA" id="ARBA00022679"/>
    </source>
</evidence>
<keyword evidence="1" id="KW-0808">Transferase</keyword>
<keyword evidence="6" id="KW-0472">Membrane</keyword>
<evidence type="ECO:0000313" key="8">
    <source>
        <dbReference type="EMBL" id="MBO0931842.1"/>
    </source>
</evidence>
<keyword evidence="3 8" id="KW-0418">Kinase</keyword>
<sequence>MPTVSFNVNFPDYEIISELGRGNARVLKARHRTTGDLVAIKQFALNTDPDTLRRFSRESEIMTGIEHPNVVKVREIQLEAAMPYMVLDFVEGGDVRSLLKTEGHLPLSTVIRLGLQMAEAFKAIHQRGIVHRDIKPENILYRRLISGELHFLLTDFGIAKIEANDSTRTRTGQSLMTYEYAAPEQFDDPRQVNVSSDFYALGVVLYEALTGQVPFVLHNDAGLATFMKQVLTAQPSPPQLADNQFLPPSLSEALRQMLLKDPGQRLQSANVLELLLEQAKVELLRASQSGSGAQADARVAVMDWVLEAPAAPEPAYEQPVYSAPAYTEPTYAEPTYAEPAPDRSLWWFLGGVGVVAVLVLLFVFLNQRRPTEGLYPAADSTATATPIDSSMLYQPATPQSETTTAPTEDTPPASETVTEEPAQKQPDPAPVMTPELDSAETMSRDTTF</sequence>